<reference evidence="7" key="1">
    <citation type="submission" date="2021-01" db="EMBL/GenBank/DDBJ databases">
        <title>Whole genome shotgun sequence of Virgisporangium aurantiacum NBRC 16421.</title>
        <authorList>
            <person name="Komaki H."/>
            <person name="Tamura T."/>
        </authorList>
    </citation>
    <scope>NUCLEOTIDE SEQUENCE</scope>
    <source>
        <strain evidence="7">NBRC 16421</strain>
    </source>
</reference>
<evidence type="ECO:0000313" key="8">
    <source>
        <dbReference type="Proteomes" id="UP000612585"/>
    </source>
</evidence>
<dbReference type="RefSeq" id="WP_204001609.1">
    <property type="nucleotide sequence ID" value="NZ_BOPG01000046.1"/>
</dbReference>
<evidence type="ECO:0000256" key="4">
    <source>
        <dbReference type="ARBA" id="ARBA00023016"/>
    </source>
</evidence>
<dbReference type="AlphaFoldDB" id="A0A8J3Z8M5"/>
<evidence type="ECO:0008006" key="9">
    <source>
        <dbReference type="Google" id="ProtNLM"/>
    </source>
</evidence>
<evidence type="ECO:0000256" key="6">
    <source>
        <dbReference type="RuleBase" id="RU003322"/>
    </source>
</evidence>
<comment type="similarity">
    <text evidence="1 6">Belongs to the heat shock protein 70 family.</text>
</comment>
<keyword evidence="8" id="KW-1185">Reference proteome</keyword>
<dbReference type="GO" id="GO:0005524">
    <property type="term" value="F:ATP binding"/>
    <property type="evidence" value="ECO:0007669"/>
    <property type="project" value="UniProtKB-KW"/>
</dbReference>
<keyword evidence="4" id="KW-0346">Stress response</keyword>
<dbReference type="InterPro" id="IPR043129">
    <property type="entry name" value="ATPase_NBD"/>
</dbReference>
<dbReference type="InterPro" id="IPR018181">
    <property type="entry name" value="Heat_shock_70_CS"/>
</dbReference>
<evidence type="ECO:0000256" key="3">
    <source>
        <dbReference type="ARBA" id="ARBA00022840"/>
    </source>
</evidence>
<gene>
    <name evidence="7" type="ORF">Vau01_069170</name>
</gene>
<dbReference type="Gene3D" id="3.30.420.40">
    <property type="match status" value="2"/>
</dbReference>
<dbReference type="PROSITE" id="PS01036">
    <property type="entry name" value="HSP70_3"/>
    <property type="match status" value="1"/>
</dbReference>
<name>A0A8J3Z8M5_9ACTN</name>
<dbReference type="GO" id="GO:0140662">
    <property type="term" value="F:ATP-dependent protein folding chaperone"/>
    <property type="evidence" value="ECO:0007669"/>
    <property type="project" value="InterPro"/>
</dbReference>
<keyword evidence="2 6" id="KW-0547">Nucleotide-binding</keyword>
<evidence type="ECO:0000256" key="5">
    <source>
        <dbReference type="ARBA" id="ARBA00023186"/>
    </source>
</evidence>
<proteinExistence type="inferred from homology"/>
<evidence type="ECO:0000256" key="2">
    <source>
        <dbReference type="ARBA" id="ARBA00022741"/>
    </source>
</evidence>
<dbReference type="PRINTS" id="PR00301">
    <property type="entry name" value="HEATSHOCK70"/>
</dbReference>
<keyword evidence="3 6" id="KW-0067">ATP-binding</keyword>
<dbReference type="PANTHER" id="PTHR19375">
    <property type="entry name" value="HEAT SHOCK PROTEIN 70KDA"/>
    <property type="match status" value="1"/>
</dbReference>
<accession>A0A8J3Z8M5</accession>
<keyword evidence="5" id="KW-0143">Chaperone</keyword>
<dbReference type="Gene3D" id="3.90.640.10">
    <property type="entry name" value="Actin, Chain A, domain 4"/>
    <property type="match status" value="1"/>
</dbReference>
<dbReference type="Proteomes" id="UP000612585">
    <property type="component" value="Unassembled WGS sequence"/>
</dbReference>
<dbReference type="InterPro" id="IPR013126">
    <property type="entry name" value="Hsp_70_fam"/>
</dbReference>
<sequence>MARHRPPAVGVDFGTTTSLVARRNGSEPLELLPIGAAQRWLPSLAGRQDGHLLVGEDAADLSSTQVIRSIKRAITFDQPTVTLGNGEQLDRDEVIVALLRAVGERSAARGVPLDRQRDLRIGCPAMWRREQRHLLLDLVRRAGIDVGAASLVEEPVAAGLAWIGSGAIDARRVGGRLLVFDMGGGTLDIAVLDIAPGDPPVVSVLTSTGLPVAGDALDEAIAEDLTAEIGKNGIDLLALKRPEAARDNILEQARQAKMLLSTEEQARVVFRRVIFGTQVPPVAYGRERLEEVFRPQLEQAEQKLWDALRLARLTHVRNSSVRTILHTPLDDLAADVDHVLLAGGMSRIPAVRRRLAELLPHATLHDSVGVSPDETVVAGLADTGDADPINLYRPGFDFTLSWDGGRFPLYEAYTPLFETYQLATMNEPSYVISAGQRQGVPQHRQGELRVHSATGPAVNIERFDREGKVQDVLEKLPVKFGHRDVTFRLYTDGRVILMDGAGHSHTLRVEPWPMIEGAGSRPEDIPVPDPTVHYPFNRS</sequence>
<organism evidence="7 8">
    <name type="scientific">Virgisporangium aurantiacum</name>
    <dbReference type="NCBI Taxonomy" id="175570"/>
    <lineage>
        <taxon>Bacteria</taxon>
        <taxon>Bacillati</taxon>
        <taxon>Actinomycetota</taxon>
        <taxon>Actinomycetes</taxon>
        <taxon>Micromonosporales</taxon>
        <taxon>Micromonosporaceae</taxon>
        <taxon>Virgisporangium</taxon>
    </lineage>
</organism>
<evidence type="ECO:0000313" key="7">
    <source>
        <dbReference type="EMBL" id="GIJ59401.1"/>
    </source>
</evidence>
<protein>
    <recommendedName>
        <fullName evidence="9">Hsp70 family protein</fullName>
    </recommendedName>
</protein>
<dbReference type="EMBL" id="BOPG01000046">
    <property type="protein sequence ID" value="GIJ59401.1"/>
    <property type="molecule type" value="Genomic_DNA"/>
</dbReference>
<dbReference type="Pfam" id="PF00012">
    <property type="entry name" value="HSP70"/>
    <property type="match status" value="1"/>
</dbReference>
<dbReference type="SUPFAM" id="SSF53067">
    <property type="entry name" value="Actin-like ATPase domain"/>
    <property type="match status" value="2"/>
</dbReference>
<comment type="caution">
    <text evidence="7">The sequence shown here is derived from an EMBL/GenBank/DDBJ whole genome shotgun (WGS) entry which is preliminary data.</text>
</comment>
<evidence type="ECO:0000256" key="1">
    <source>
        <dbReference type="ARBA" id="ARBA00007381"/>
    </source>
</evidence>